<gene>
    <name evidence="5" type="ORF">KFL_003850020</name>
</gene>
<feature type="region of interest" description="Disordered" evidence="3">
    <location>
        <begin position="146"/>
        <end position="185"/>
    </location>
</feature>
<evidence type="ECO:0000256" key="3">
    <source>
        <dbReference type="SAM" id="MobiDB-lite"/>
    </source>
</evidence>
<dbReference type="GO" id="GO:0003723">
    <property type="term" value="F:RNA binding"/>
    <property type="evidence" value="ECO:0007669"/>
    <property type="project" value="UniProtKB-UniRule"/>
</dbReference>
<dbReference type="SUPFAM" id="SSF54928">
    <property type="entry name" value="RNA-binding domain, RBD"/>
    <property type="match status" value="1"/>
</dbReference>
<dbReference type="InterPro" id="IPR035979">
    <property type="entry name" value="RBD_domain_sf"/>
</dbReference>
<dbReference type="Pfam" id="PF00076">
    <property type="entry name" value="RRM_1"/>
    <property type="match status" value="1"/>
</dbReference>
<evidence type="ECO:0000256" key="1">
    <source>
        <dbReference type="ARBA" id="ARBA00022884"/>
    </source>
</evidence>
<evidence type="ECO:0000313" key="6">
    <source>
        <dbReference type="Proteomes" id="UP000054558"/>
    </source>
</evidence>
<dbReference type="InterPro" id="IPR000504">
    <property type="entry name" value="RRM_dom"/>
</dbReference>
<protein>
    <recommendedName>
        <fullName evidence="4">RRM domain-containing protein</fullName>
    </recommendedName>
</protein>
<keyword evidence="6" id="KW-1185">Reference proteome</keyword>
<accession>A0A1Y1IFL6</accession>
<sequence length="185" mass="20379">MKATKFKHRLATEYMQQPSYNAYANYFAAAAALGAQQTGQMPPGAHPMHMHPPQMAPMMLAGYAPVQNTKDNPPCNTLFVGNLSESVLESELRGLFHSQPGFRQMKILRQQNGTTCFVEFMDIPSAMNVHHNLQGAILASSTDKGGMRIQYSKNPYGRKKESPPPAAHDEGQGGEHYRGSRPASF</sequence>
<keyword evidence="1 2" id="KW-0694">RNA-binding</keyword>
<evidence type="ECO:0000313" key="5">
    <source>
        <dbReference type="EMBL" id="GAQ87881.1"/>
    </source>
</evidence>
<name>A0A1Y1IFL6_KLENI</name>
<reference evidence="5 6" key="1">
    <citation type="journal article" date="2014" name="Nat. Commun.">
        <title>Klebsormidium flaccidum genome reveals primary factors for plant terrestrial adaptation.</title>
        <authorList>
            <person name="Hori K."/>
            <person name="Maruyama F."/>
            <person name="Fujisawa T."/>
            <person name="Togashi T."/>
            <person name="Yamamoto N."/>
            <person name="Seo M."/>
            <person name="Sato S."/>
            <person name="Yamada T."/>
            <person name="Mori H."/>
            <person name="Tajima N."/>
            <person name="Moriyama T."/>
            <person name="Ikeuchi M."/>
            <person name="Watanabe M."/>
            <person name="Wada H."/>
            <person name="Kobayashi K."/>
            <person name="Saito M."/>
            <person name="Masuda T."/>
            <person name="Sasaki-Sekimoto Y."/>
            <person name="Mashiguchi K."/>
            <person name="Awai K."/>
            <person name="Shimojima M."/>
            <person name="Masuda S."/>
            <person name="Iwai M."/>
            <person name="Nobusawa T."/>
            <person name="Narise T."/>
            <person name="Kondo S."/>
            <person name="Saito H."/>
            <person name="Sato R."/>
            <person name="Murakawa M."/>
            <person name="Ihara Y."/>
            <person name="Oshima-Yamada Y."/>
            <person name="Ohtaka K."/>
            <person name="Satoh M."/>
            <person name="Sonobe K."/>
            <person name="Ishii M."/>
            <person name="Ohtani R."/>
            <person name="Kanamori-Sato M."/>
            <person name="Honoki R."/>
            <person name="Miyazaki D."/>
            <person name="Mochizuki H."/>
            <person name="Umetsu J."/>
            <person name="Higashi K."/>
            <person name="Shibata D."/>
            <person name="Kamiya Y."/>
            <person name="Sato N."/>
            <person name="Nakamura Y."/>
            <person name="Tabata S."/>
            <person name="Ida S."/>
            <person name="Kurokawa K."/>
            <person name="Ohta H."/>
        </authorList>
    </citation>
    <scope>NUCLEOTIDE SEQUENCE [LARGE SCALE GENOMIC DNA]</scope>
    <source>
        <strain evidence="5 6">NIES-2285</strain>
    </source>
</reference>
<dbReference type="Gene3D" id="3.30.70.330">
    <property type="match status" value="1"/>
</dbReference>
<dbReference type="FunFam" id="3.30.70.330:FF:000467">
    <property type="entry name" value="Cell wall integrity protein scw1"/>
    <property type="match status" value="1"/>
</dbReference>
<dbReference type="PANTHER" id="PTHR10501">
    <property type="entry name" value="U1 SMALL NUCLEAR RIBONUCLEOPROTEIN A/U2 SMALL NUCLEAR RIBONUCLEOPROTEIN B"/>
    <property type="match status" value="1"/>
</dbReference>
<dbReference type="STRING" id="105231.A0A1Y1IFL6"/>
<feature type="compositionally biased region" description="Basic and acidic residues" evidence="3">
    <location>
        <begin position="158"/>
        <end position="178"/>
    </location>
</feature>
<proteinExistence type="predicted"/>
<evidence type="ECO:0000256" key="2">
    <source>
        <dbReference type="PROSITE-ProRule" id="PRU00176"/>
    </source>
</evidence>
<dbReference type="Proteomes" id="UP000054558">
    <property type="component" value="Unassembled WGS sequence"/>
</dbReference>
<dbReference type="EMBL" id="DF237334">
    <property type="protein sequence ID" value="GAQ87881.1"/>
    <property type="molecule type" value="Genomic_DNA"/>
</dbReference>
<dbReference type="AlphaFoldDB" id="A0A1Y1IFL6"/>
<evidence type="ECO:0000259" key="4">
    <source>
        <dbReference type="PROSITE" id="PS50102"/>
    </source>
</evidence>
<feature type="domain" description="RRM" evidence="4">
    <location>
        <begin position="76"/>
        <end position="154"/>
    </location>
</feature>
<dbReference type="OrthoDB" id="431169at2759"/>
<organism evidence="5 6">
    <name type="scientific">Klebsormidium nitens</name>
    <name type="common">Green alga</name>
    <name type="synonym">Ulothrix nitens</name>
    <dbReference type="NCBI Taxonomy" id="105231"/>
    <lineage>
        <taxon>Eukaryota</taxon>
        <taxon>Viridiplantae</taxon>
        <taxon>Streptophyta</taxon>
        <taxon>Klebsormidiophyceae</taxon>
        <taxon>Klebsormidiales</taxon>
        <taxon>Klebsormidiaceae</taxon>
        <taxon>Klebsormidium</taxon>
    </lineage>
</organism>
<dbReference type="InterPro" id="IPR012677">
    <property type="entry name" value="Nucleotide-bd_a/b_plait_sf"/>
</dbReference>
<dbReference type="PROSITE" id="PS50102">
    <property type="entry name" value="RRM"/>
    <property type="match status" value="1"/>
</dbReference>
<dbReference type="SMART" id="SM00360">
    <property type="entry name" value="RRM"/>
    <property type="match status" value="1"/>
</dbReference>